<dbReference type="Pfam" id="PF00386">
    <property type="entry name" value="C1q"/>
    <property type="match status" value="1"/>
</dbReference>
<comment type="subcellular location">
    <subcellularLocation>
        <location evidence="1">Secreted</location>
    </subcellularLocation>
</comment>
<organism evidence="7 8">
    <name type="scientific">Hucho hucho</name>
    <name type="common">huchen</name>
    <dbReference type="NCBI Taxonomy" id="62062"/>
    <lineage>
        <taxon>Eukaryota</taxon>
        <taxon>Metazoa</taxon>
        <taxon>Chordata</taxon>
        <taxon>Craniata</taxon>
        <taxon>Vertebrata</taxon>
        <taxon>Euteleostomi</taxon>
        <taxon>Actinopterygii</taxon>
        <taxon>Neopterygii</taxon>
        <taxon>Teleostei</taxon>
        <taxon>Protacanthopterygii</taxon>
        <taxon>Salmoniformes</taxon>
        <taxon>Salmonidae</taxon>
        <taxon>Salmoninae</taxon>
        <taxon>Hucho</taxon>
    </lineage>
</organism>
<dbReference type="InterPro" id="IPR050822">
    <property type="entry name" value="Cerebellin_Synaptic_Org"/>
</dbReference>
<protein>
    <recommendedName>
        <fullName evidence="6">C1q domain-containing protein</fullName>
    </recommendedName>
</protein>
<evidence type="ECO:0000256" key="3">
    <source>
        <dbReference type="ARBA" id="ARBA00022729"/>
    </source>
</evidence>
<dbReference type="Ensembl" id="ENSHHUT00000093623.1">
    <property type="protein sequence ID" value="ENSHHUP00000090817.1"/>
    <property type="gene ID" value="ENSHHUG00000052421.1"/>
</dbReference>
<evidence type="ECO:0000256" key="1">
    <source>
        <dbReference type="ARBA" id="ARBA00004613"/>
    </source>
</evidence>
<evidence type="ECO:0000259" key="6">
    <source>
        <dbReference type="PROSITE" id="PS50871"/>
    </source>
</evidence>
<dbReference type="Proteomes" id="UP000314982">
    <property type="component" value="Unassembled WGS sequence"/>
</dbReference>
<evidence type="ECO:0000256" key="4">
    <source>
        <dbReference type="SAM" id="Coils"/>
    </source>
</evidence>
<feature type="compositionally biased region" description="Basic and acidic residues" evidence="5">
    <location>
        <begin position="15"/>
        <end position="24"/>
    </location>
</feature>
<evidence type="ECO:0000313" key="8">
    <source>
        <dbReference type="Proteomes" id="UP000314982"/>
    </source>
</evidence>
<feature type="coiled-coil region" evidence="4">
    <location>
        <begin position="39"/>
        <end position="104"/>
    </location>
</feature>
<dbReference type="SUPFAM" id="SSF49842">
    <property type="entry name" value="TNF-like"/>
    <property type="match status" value="1"/>
</dbReference>
<feature type="domain" description="C1q" evidence="6">
    <location>
        <begin position="106"/>
        <end position="190"/>
    </location>
</feature>
<dbReference type="Gene3D" id="2.60.120.40">
    <property type="match status" value="1"/>
</dbReference>
<evidence type="ECO:0000256" key="2">
    <source>
        <dbReference type="ARBA" id="ARBA00022525"/>
    </source>
</evidence>
<evidence type="ECO:0000313" key="7">
    <source>
        <dbReference type="Ensembl" id="ENSHHUP00000090817.1"/>
    </source>
</evidence>
<dbReference type="GO" id="GO:0005576">
    <property type="term" value="C:extracellular region"/>
    <property type="evidence" value="ECO:0007669"/>
    <property type="project" value="UniProtKB-SubCell"/>
</dbReference>
<dbReference type="GeneTree" id="ENSGT01060000248993"/>
<dbReference type="PROSITE" id="PS50871">
    <property type="entry name" value="C1Q"/>
    <property type="match status" value="1"/>
</dbReference>
<reference evidence="8" key="1">
    <citation type="submission" date="2018-06" db="EMBL/GenBank/DDBJ databases">
        <title>Genome assembly of Danube salmon.</title>
        <authorList>
            <person name="Macqueen D.J."/>
            <person name="Gundappa M.K."/>
        </authorList>
    </citation>
    <scope>NUCLEOTIDE SEQUENCE [LARGE SCALE GENOMIC DNA]</scope>
</reference>
<dbReference type="AlphaFoldDB" id="A0A4W5RPU0"/>
<keyword evidence="4" id="KW-0175">Coiled coil</keyword>
<dbReference type="PANTHER" id="PTHR22923">
    <property type="entry name" value="CEREBELLIN-RELATED"/>
    <property type="match status" value="1"/>
</dbReference>
<keyword evidence="8" id="KW-1185">Reference proteome</keyword>
<dbReference type="InterPro" id="IPR008983">
    <property type="entry name" value="Tumour_necrosis_fac-like_dom"/>
</dbReference>
<accession>A0A4W5RPU0</accession>
<dbReference type="InterPro" id="IPR001073">
    <property type="entry name" value="C1q_dom"/>
</dbReference>
<reference evidence="7" key="3">
    <citation type="submission" date="2025-09" db="UniProtKB">
        <authorList>
            <consortium name="Ensembl"/>
        </authorList>
    </citation>
    <scope>IDENTIFICATION</scope>
</reference>
<keyword evidence="3" id="KW-0732">Signal</keyword>
<dbReference type="PANTHER" id="PTHR22923:SF102">
    <property type="entry name" value="CEREBELLIN 13-RELATED"/>
    <property type="match status" value="1"/>
</dbReference>
<reference evidence="7" key="2">
    <citation type="submission" date="2025-08" db="UniProtKB">
        <authorList>
            <consortium name="Ensembl"/>
        </authorList>
    </citation>
    <scope>IDENTIFICATION</scope>
</reference>
<sequence length="190" mass="21035">MLGAPGSSLSEDASSDTKTEQPDIWSELRDLRDMVVLQRAELSRTLAELRDTKNQMEGLKTENSVMESRLMSSEGQLEAMKTDNAAIVSRLTSAESEVERLQKENAERPKVAFSTSFGKTGQHGPFHTATTVIFQNIFSNTGNHYYQATGVFTAPVRGAYYFGFTIGAYLHSTVMGLTLFKNEQQIIHTG</sequence>
<keyword evidence="2" id="KW-0964">Secreted</keyword>
<dbReference type="STRING" id="62062.ENSHHUP00000090817"/>
<name>A0A4W5RPU0_9TELE</name>
<evidence type="ECO:0000256" key="5">
    <source>
        <dbReference type="SAM" id="MobiDB-lite"/>
    </source>
</evidence>
<feature type="region of interest" description="Disordered" evidence="5">
    <location>
        <begin position="1"/>
        <end position="24"/>
    </location>
</feature>
<proteinExistence type="predicted"/>